<reference evidence="12" key="2">
    <citation type="submission" date="2020-05" db="UniProtKB">
        <authorList>
            <consortium name="EnsemblMetazoa"/>
        </authorList>
    </citation>
    <scope>IDENTIFICATION</scope>
</reference>
<gene>
    <name evidence="11" type="ORF">ZHAS_00006449</name>
</gene>
<dbReference type="AlphaFoldDB" id="A0A084VLX7"/>
<evidence type="ECO:0000256" key="1">
    <source>
        <dbReference type="ARBA" id="ARBA00004651"/>
    </source>
</evidence>
<feature type="transmembrane region" description="Helical" evidence="10">
    <location>
        <begin position="260"/>
        <end position="283"/>
    </location>
</feature>
<evidence type="ECO:0000256" key="5">
    <source>
        <dbReference type="ARBA" id="ARBA00022725"/>
    </source>
</evidence>
<evidence type="ECO:0000256" key="4">
    <source>
        <dbReference type="ARBA" id="ARBA00022692"/>
    </source>
</evidence>
<dbReference type="STRING" id="74873.A0A084VLX7"/>
<keyword evidence="9" id="KW-0807">Transducer</keyword>
<keyword evidence="5" id="KW-0552">Olfaction</keyword>
<feature type="transmembrane region" description="Helical" evidence="10">
    <location>
        <begin position="430"/>
        <end position="451"/>
    </location>
</feature>
<feature type="transmembrane region" description="Helical" evidence="10">
    <location>
        <begin position="374"/>
        <end position="397"/>
    </location>
</feature>
<sequence>MAVFEPLADPLEVVPLPLKLYRSVGVSRQHKDRRRLYAVLSYVAVCFFIPKICLGYDNIPQGFRGIAECVFASNTCIPLVFLPFKLDKFEELIQGLKLCVQAVRESEEFTHIIVTLNVAIQKFTKYYFLFTIFIVIAMTVSTLCGVAYIYFSSTIDQVLYIPLMMEYRFYALDPHRNIHHAFLHTLLLMPTLYILVVAFTAKAGAFFGSIRFCSTIFQILNLKIEQMRYISSPDRYLDELKNVIKLHQLTINCTELLQDILMYILFAQFTGCVLVWCFFLYYVMISAEQISSSVYATNWYEQPVQTQKLIIPIVQKAQRKVGITAAKFYYVDVNRYGKVRSAKHRYVYVPMFLAFLLFIAVPKIAFGYPDFESSIIGVAELFFQTNRFVGVLLLVFYNDTLKELVRNAECFSKEGALTCAELLKELTAPILLLQLILCVLVWSSMLLYFTVSGFDTQFINLFVLFLFDTTETFGYCYLGNQLSDESAQVARAVYENNWEARGPAIQKDLQLILLRAQKPIGITAGKFCYMNMEQFGEIVKTTYSFFVIVRDQL</sequence>
<evidence type="ECO:0000256" key="6">
    <source>
        <dbReference type="ARBA" id="ARBA00022989"/>
    </source>
</evidence>
<dbReference type="PANTHER" id="PTHR21137">
    <property type="entry name" value="ODORANT RECEPTOR"/>
    <property type="match status" value="1"/>
</dbReference>
<protein>
    <recommendedName>
        <fullName evidence="14">Odorant receptor</fullName>
    </recommendedName>
</protein>
<evidence type="ECO:0000256" key="3">
    <source>
        <dbReference type="ARBA" id="ARBA00022606"/>
    </source>
</evidence>
<keyword evidence="4 10" id="KW-0812">Transmembrane</keyword>
<evidence type="ECO:0000256" key="7">
    <source>
        <dbReference type="ARBA" id="ARBA00023136"/>
    </source>
</evidence>
<keyword evidence="7 10" id="KW-0472">Membrane</keyword>
<keyword evidence="3" id="KW-0716">Sensory transduction</keyword>
<dbReference type="VEuPathDB" id="VectorBase:ASIS024398"/>
<keyword evidence="8" id="KW-0675">Receptor</keyword>
<keyword evidence="2" id="KW-1003">Cell membrane</keyword>
<dbReference type="EMBL" id="KE524975">
    <property type="protein sequence ID" value="KFB38971.1"/>
    <property type="molecule type" value="Genomic_DNA"/>
</dbReference>
<dbReference type="GO" id="GO:0007165">
    <property type="term" value="P:signal transduction"/>
    <property type="evidence" value="ECO:0007669"/>
    <property type="project" value="UniProtKB-KW"/>
</dbReference>
<organism evidence="11">
    <name type="scientific">Anopheles sinensis</name>
    <name type="common">Mosquito</name>
    <dbReference type="NCBI Taxonomy" id="74873"/>
    <lineage>
        <taxon>Eukaryota</taxon>
        <taxon>Metazoa</taxon>
        <taxon>Ecdysozoa</taxon>
        <taxon>Arthropoda</taxon>
        <taxon>Hexapoda</taxon>
        <taxon>Insecta</taxon>
        <taxon>Pterygota</taxon>
        <taxon>Neoptera</taxon>
        <taxon>Endopterygota</taxon>
        <taxon>Diptera</taxon>
        <taxon>Nematocera</taxon>
        <taxon>Culicoidea</taxon>
        <taxon>Culicidae</taxon>
        <taxon>Anophelinae</taxon>
        <taxon>Anopheles</taxon>
    </lineage>
</organism>
<dbReference type="PANTHER" id="PTHR21137:SF35">
    <property type="entry name" value="ODORANT RECEPTOR 19A-RELATED"/>
    <property type="match status" value="1"/>
</dbReference>
<accession>A0A084VLX7</accession>
<feature type="transmembrane region" description="Helical" evidence="10">
    <location>
        <begin position="178"/>
        <end position="199"/>
    </location>
</feature>
<dbReference type="VEuPathDB" id="VectorBase:ASIC006449"/>
<reference evidence="11 13" key="1">
    <citation type="journal article" date="2014" name="BMC Genomics">
        <title>Genome sequence of Anopheles sinensis provides insight into genetics basis of mosquito competence for malaria parasites.</title>
        <authorList>
            <person name="Zhou D."/>
            <person name="Zhang D."/>
            <person name="Ding G."/>
            <person name="Shi L."/>
            <person name="Hou Q."/>
            <person name="Ye Y."/>
            <person name="Xu Y."/>
            <person name="Zhou H."/>
            <person name="Xiong C."/>
            <person name="Li S."/>
            <person name="Yu J."/>
            <person name="Hong S."/>
            <person name="Yu X."/>
            <person name="Zou P."/>
            <person name="Chen C."/>
            <person name="Chang X."/>
            <person name="Wang W."/>
            <person name="Lv Y."/>
            <person name="Sun Y."/>
            <person name="Ma L."/>
            <person name="Shen B."/>
            <person name="Zhu C."/>
        </authorList>
    </citation>
    <scope>NUCLEOTIDE SEQUENCE [LARGE SCALE GENOMIC DNA]</scope>
</reference>
<evidence type="ECO:0000256" key="8">
    <source>
        <dbReference type="ARBA" id="ARBA00023170"/>
    </source>
</evidence>
<dbReference type="GO" id="GO:0005549">
    <property type="term" value="F:odorant binding"/>
    <property type="evidence" value="ECO:0007669"/>
    <property type="project" value="InterPro"/>
</dbReference>
<dbReference type="EMBL" id="ATLV01014570">
    <property type="status" value="NOT_ANNOTATED_CDS"/>
    <property type="molecule type" value="Genomic_DNA"/>
</dbReference>
<dbReference type="Pfam" id="PF02949">
    <property type="entry name" value="7tm_6"/>
    <property type="match status" value="2"/>
</dbReference>
<dbReference type="EnsemblMetazoa" id="ASIC006449-RA">
    <property type="protein sequence ID" value="ASIC006449-PA"/>
    <property type="gene ID" value="ASIC006449"/>
</dbReference>
<name>A0A084VLX7_ANOSI</name>
<keyword evidence="13" id="KW-1185">Reference proteome</keyword>
<evidence type="ECO:0008006" key="14">
    <source>
        <dbReference type="Google" id="ProtNLM"/>
    </source>
</evidence>
<proteinExistence type="predicted"/>
<feature type="transmembrane region" description="Helical" evidence="10">
    <location>
        <begin position="36"/>
        <end position="59"/>
    </location>
</feature>
<evidence type="ECO:0000313" key="11">
    <source>
        <dbReference type="EMBL" id="KFB38971.1"/>
    </source>
</evidence>
<feature type="transmembrane region" description="Helical" evidence="10">
    <location>
        <begin position="346"/>
        <end position="368"/>
    </location>
</feature>
<dbReference type="Proteomes" id="UP000030765">
    <property type="component" value="Unassembled WGS sequence"/>
</dbReference>
<evidence type="ECO:0000256" key="9">
    <source>
        <dbReference type="ARBA" id="ARBA00023224"/>
    </source>
</evidence>
<evidence type="ECO:0000313" key="12">
    <source>
        <dbReference type="EnsemblMetazoa" id="ASIC006449-PA"/>
    </source>
</evidence>
<evidence type="ECO:0000256" key="10">
    <source>
        <dbReference type="SAM" id="Phobius"/>
    </source>
</evidence>
<dbReference type="InterPro" id="IPR004117">
    <property type="entry name" value="7tm6_olfct_rcpt"/>
</dbReference>
<dbReference type="GO" id="GO:0005886">
    <property type="term" value="C:plasma membrane"/>
    <property type="evidence" value="ECO:0007669"/>
    <property type="project" value="UniProtKB-SubCell"/>
</dbReference>
<dbReference type="GO" id="GO:0004984">
    <property type="term" value="F:olfactory receptor activity"/>
    <property type="evidence" value="ECO:0007669"/>
    <property type="project" value="InterPro"/>
</dbReference>
<evidence type="ECO:0000313" key="13">
    <source>
        <dbReference type="Proteomes" id="UP000030765"/>
    </source>
</evidence>
<dbReference type="OrthoDB" id="7723207at2759"/>
<dbReference type="OMA" id="ENNWEAR"/>
<evidence type="ECO:0000256" key="2">
    <source>
        <dbReference type="ARBA" id="ARBA00022475"/>
    </source>
</evidence>
<keyword evidence="6 10" id="KW-1133">Transmembrane helix</keyword>
<feature type="transmembrane region" description="Helical" evidence="10">
    <location>
        <begin position="126"/>
        <end position="151"/>
    </location>
</feature>
<comment type="subcellular location">
    <subcellularLocation>
        <location evidence="1">Cell membrane</location>
        <topology evidence="1">Multi-pass membrane protein</topology>
    </subcellularLocation>
</comment>